<keyword evidence="3 9" id="KW-0808">Transferase</keyword>
<feature type="transmembrane region" description="Helical" evidence="8">
    <location>
        <begin position="210"/>
        <end position="232"/>
    </location>
</feature>
<evidence type="ECO:0000313" key="9">
    <source>
        <dbReference type="EMBL" id="TGN19051.1"/>
    </source>
</evidence>
<feature type="binding site" evidence="7">
    <location>
        <position position="181"/>
    </location>
    <ligand>
        <name>Mg(2+)</name>
        <dbReference type="ChEBI" id="CHEBI:18420"/>
    </ligand>
</feature>
<keyword evidence="7" id="KW-0479">Metal-binding</keyword>
<evidence type="ECO:0000256" key="8">
    <source>
        <dbReference type="SAM" id="Phobius"/>
    </source>
</evidence>
<dbReference type="GO" id="GO:0071555">
    <property type="term" value="P:cell wall organization"/>
    <property type="evidence" value="ECO:0007669"/>
    <property type="project" value="TreeGrafter"/>
</dbReference>
<keyword evidence="6 8" id="KW-0472">Membrane</keyword>
<dbReference type="Pfam" id="PF00953">
    <property type="entry name" value="Glycos_transf_4"/>
    <property type="match status" value="1"/>
</dbReference>
<keyword evidence="10" id="KW-1185">Reference proteome</keyword>
<feature type="transmembrane region" description="Helical" evidence="8">
    <location>
        <begin position="104"/>
        <end position="122"/>
    </location>
</feature>
<feature type="transmembrane region" description="Helical" evidence="8">
    <location>
        <begin position="351"/>
        <end position="372"/>
    </location>
</feature>
<feature type="binding site" evidence="7">
    <location>
        <position position="243"/>
    </location>
    <ligand>
        <name>Mg(2+)</name>
        <dbReference type="ChEBI" id="CHEBI:18420"/>
    </ligand>
</feature>
<feature type="transmembrane region" description="Helical" evidence="8">
    <location>
        <begin position="272"/>
        <end position="290"/>
    </location>
</feature>
<comment type="caution">
    <text evidence="9">The sequence shown here is derived from an EMBL/GenBank/DDBJ whole genome shotgun (WGS) entry which is preliminary data.</text>
</comment>
<name>A0A4R9LZI9_9LEPT</name>
<dbReference type="GO" id="GO:0005886">
    <property type="term" value="C:plasma membrane"/>
    <property type="evidence" value="ECO:0007669"/>
    <property type="project" value="UniProtKB-SubCell"/>
</dbReference>
<dbReference type="PANTHER" id="PTHR22926">
    <property type="entry name" value="PHOSPHO-N-ACETYLMURAMOYL-PENTAPEPTIDE-TRANSFERASE"/>
    <property type="match status" value="1"/>
</dbReference>
<evidence type="ECO:0000313" key="10">
    <source>
        <dbReference type="Proteomes" id="UP000298058"/>
    </source>
</evidence>
<accession>A0A4R9LZI9</accession>
<dbReference type="PANTHER" id="PTHR22926:SF3">
    <property type="entry name" value="UNDECAPRENYL-PHOSPHATE ALPHA-N-ACETYLGLUCOSAMINYL 1-PHOSPHATE TRANSFERASE"/>
    <property type="match status" value="1"/>
</dbReference>
<dbReference type="EMBL" id="RQHW01000042">
    <property type="protein sequence ID" value="TGN19051.1"/>
    <property type="molecule type" value="Genomic_DNA"/>
</dbReference>
<evidence type="ECO:0000256" key="6">
    <source>
        <dbReference type="ARBA" id="ARBA00023136"/>
    </source>
</evidence>
<dbReference type="OrthoDB" id="9783652at2"/>
<evidence type="ECO:0000256" key="3">
    <source>
        <dbReference type="ARBA" id="ARBA00022679"/>
    </source>
</evidence>
<comment type="subcellular location">
    <subcellularLocation>
        <location evidence="1">Cell membrane</location>
        <topology evidence="1">Multi-pass membrane protein</topology>
    </subcellularLocation>
</comment>
<evidence type="ECO:0000256" key="7">
    <source>
        <dbReference type="PIRSR" id="PIRSR600715-1"/>
    </source>
</evidence>
<feature type="transmembrane region" description="Helical" evidence="8">
    <location>
        <begin position="134"/>
        <end position="155"/>
    </location>
</feature>
<evidence type="ECO:0000256" key="5">
    <source>
        <dbReference type="ARBA" id="ARBA00022989"/>
    </source>
</evidence>
<reference evidence="9" key="1">
    <citation type="journal article" date="2019" name="PLoS Negl. Trop. Dis.">
        <title>Revisiting the worldwide diversity of Leptospira species in the environment.</title>
        <authorList>
            <person name="Vincent A.T."/>
            <person name="Schiettekatte O."/>
            <person name="Bourhy P."/>
            <person name="Veyrier F.J."/>
            <person name="Picardeau M."/>
        </authorList>
    </citation>
    <scope>NUCLEOTIDE SEQUENCE [LARGE SCALE GENOMIC DNA]</scope>
    <source>
        <strain evidence="9">201300427</strain>
    </source>
</reference>
<feature type="transmembrane region" description="Helical" evidence="8">
    <location>
        <begin position="239"/>
        <end position="260"/>
    </location>
</feature>
<organism evidence="9 10">
    <name type="scientific">Leptospira idonii</name>
    <dbReference type="NCBI Taxonomy" id="1193500"/>
    <lineage>
        <taxon>Bacteria</taxon>
        <taxon>Pseudomonadati</taxon>
        <taxon>Spirochaetota</taxon>
        <taxon>Spirochaetia</taxon>
        <taxon>Leptospirales</taxon>
        <taxon>Leptospiraceae</taxon>
        <taxon>Leptospira</taxon>
    </lineage>
</organism>
<dbReference type="GO" id="GO:0044038">
    <property type="term" value="P:cell wall macromolecule biosynthetic process"/>
    <property type="evidence" value="ECO:0007669"/>
    <property type="project" value="TreeGrafter"/>
</dbReference>
<proteinExistence type="predicted"/>
<feature type="transmembrane region" description="Helical" evidence="8">
    <location>
        <begin position="68"/>
        <end position="88"/>
    </location>
</feature>
<feature type="transmembrane region" description="Helical" evidence="8">
    <location>
        <begin position="25"/>
        <end position="47"/>
    </location>
</feature>
<feature type="transmembrane region" description="Helical" evidence="8">
    <location>
        <begin position="319"/>
        <end position="339"/>
    </location>
</feature>
<feature type="transmembrane region" description="Helical" evidence="8">
    <location>
        <begin position="186"/>
        <end position="204"/>
    </location>
</feature>
<keyword evidence="7" id="KW-0460">Magnesium</keyword>
<sequence length="380" mass="43265">MGTDFCNKKLPKPPESQILAEMDPFFLLVCISPAILSLIFHGFYVHSRIGVKDVPNERSLHTEVTKKSGGMIFLPLFLVFLLGIAYLGENGRFGFEAHTANLRYLLPYLLSGVLAFGCIGFLDDLYSLSPKIRLFLEAGFLGFWTFFLSPNLSLFEIQIPYLWVAVVLLTFLGVFMINLVNFMDGLDLYLIGTVFYSSLFWWTIYSGQFAFGGTLFFVTVCLFQAAAGFVYYNFPKAKLFMGDSGSLGLGFLLISLPVLGTKPETTNFELASFFYLFPIFWIDGIITILIRSYEKKHIFQAHREHLYQYLTETKLGKKWTCFWMTLANLPAGICYFYFIDLPGKSTFLSKNQLLILLILGYTVVYIVLRIVVTARRKNLA</sequence>
<keyword evidence="2" id="KW-1003">Cell membrane</keyword>
<dbReference type="AlphaFoldDB" id="A0A4R9LZI9"/>
<comment type="cofactor">
    <cofactor evidence="7">
        <name>Mg(2+)</name>
        <dbReference type="ChEBI" id="CHEBI:18420"/>
    </cofactor>
</comment>
<keyword evidence="5 8" id="KW-1133">Transmembrane helix</keyword>
<feature type="transmembrane region" description="Helical" evidence="8">
    <location>
        <begin position="161"/>
        <end position="179"/>
    </location>
</feature>
<keyword evidence="4 8" id="KW-0812">Transmembrane</keyword>
<dbReference type="GO" id="GO:0046872">
    <property type="term" value="F:metal ion binding"/>
    <property type="evidence" value="ECO:0007669"/>
    <property type="project" value="UniProtKB-KW"/>
</dbReference>
<dbReference type="GO" id="GO:0009103">
    <property type="term" value="P:lipopolysaccharide biosynthetic process"/>
    <property type="evidence" value="ECO:0007669"/>
    <property type="project" value="TreeGrafter"/>
</dbReference>
<dbReference type="Proteomes" id="UP000298058">
    <property type="component" value="Unassembled WGS sequence"/>
</dbReference>
<evidence type="ECO:0000256" key="1">
    <source>
        <dbReference type="ARBA" id="ARBA00004651"/>
    </source>
</evidence>
<dbReference type="GO" id="GO:0016780">
    <property type="term" value="F:phosphotransferase activity, for other substituted phosphate groups"/>
    <property type="evidence" value="ECO:0007669"/>
    <property type="project" value="InterPro"/>
</dbReference>
<protein>
    <submittedName>
        <fullName evidence="9">Sugar phosphotransferase</fullName>
    </submittedName>
</protein>
<evidence type="ECO:0000256" key="4">
    <source>
        <dbReference type="ARBA" id="ARBA00022692"/>
    </source>
</evidence>
<evidence type="ECO:0000256" key="2">
    <source>
        <dbReference type="ARBA" id="ARBA00022475"/>
    </source>
</evidence>
<dbReference type="InterPro" id="IPR000715">
    <property type="entry name" value="Glycosyl_transferase_4"/>
</dbReference>
<gene>
    <name evidence="9" type="ORF">EHS15_11630</name>
</gene>